<feature type="transmembrane region" description="Helical" evidence="1">
    <location>
        <begin position="16"/>
        <end position="37"/>
    </location>
</feature>
<reference evidence="2" key="3">
    <citation type="submission" date="2020-06" db="EMBL/GenBank/DDBJ databases">
        <title>Helianthus annuus Genome sequencing and assembly Release 2.</title>
        <authorList>
            <person name="Gouzy J."/>
            <person name="Langlade N."/>
            <person name="Munos S."/>
        </authorList>
    </citation>
    <scope>NUCLEOTIDE SEQUENCE</scope>
    <source>
        <tissue evidence="2">Leaves</tissue>
    </source>
</reference>
<sequence>MVRPTFIHTTTNHDHIFSIPFGIGLFVMASAVVALCANHGRRTSRKQESKLDVISNNNNMFDNYSLEKDDQYQEKFPPRSPLRSPKQLITTISNKAMSSLIINHKRSGGGGGGGDRVVDEGFGEGGLWQKEILMGEKCQPPEFSGVIYYDCDGKQVSEFPPRSPRSPRIAPSPEFTFPVIKSQV</sequence>
<dbReference type="PANTHER" id="PTHR33237:SF50">
    <property type="entry name" value="TRANSMEMBRANE PROTEIN"/>
    <property type="match status" value="1"/>
</dbReference>
<dbReference type="EMBL" id="MNCJ02000331">
    <property type="protein sequence ID" value="KAF5762177.1"/>
    <property type="molecule type" value="Genomic_DNA"/>
</dbReference>
<keyword evidence="4" id="KW-1185">Reference proteome</keyword>
<evidence type="ECO:0000313" key="3">
    <source>
        <dbReference type="EMBL" id="OTF93067.1"/>
    </source>
</evidence>
<dbReference type="Gramene" id="mRNA:HanXRQr2_Chr16g0773701">
    <property type="protein sequence ID" value="CDS:HanXRQr2_Chr16g0773701.1"/>
    <property type="gene ID" value="HanXRQr2_Chr16g0773701"/>
</dbReference>
<dbReference type="OMA" id="GDKCRPP"/>
<organism evidence="3 4">
    <name type="scientific">Helianthus annuus</name>
    <name type="common">Common sunflower</name>
    <dbReference type="NCBI Taxonomy" id="4232"/>
    <lineage>
        <taxon>Eukaryota</taxon>
        <taxon>Viridiplantae</taxon>
        <taxon>Streptophyta</taxon>
        <taxon>Embryophyta</taxon>
        <taxon>Tracheophyta</taxon>
        <taxon>Spermatophyta</taxon>
        <taxon>Magnoliopsida</taxon>
        <taxon>eudicotyledons</taxon>
        <taxon>Gunneridae</taxon>
        <taxon>Pentapetalae</taxon>
        <taxon>asterids</taxon>
        <taxon>campanulids</taxon>
        <taxon>Asterales</taxon>
        <taxon>Asteraceae</taxon>
        <taxon>Asteroideae</taxon>
        <taxon>Heliantheae alliance</taxon>
        <taxon>Heliantheae</taxon>
        <taxon>Helianthus</taxon>
    </lineage>
</organism>
<evidence type="ECO:0000313" key="4">
    <source>
        <dbReference type="Proteomes" id="UP000215914"/>
    </source>
</evidence>
<proteinExistence type="predicted"/>
<dbReference type="AlphaFoldDB" id="A0A251S2Y3"/>
<gene>
    <name evidence="3" type="ORF">HannXRQ_Chr16g0528841</name>
    <name evidence="2" type="ORF">HanXRQr2_Chr16g0773701</name>
</gene>
<keyword evidence="1" id="KW-0812">Transmembrane</keyword>
<keyword evidence="1" id="KW-0472">Membrane</keyword>
<reference evidence="3" key="2">
    <citation type="submission" date="2017-02" db="EMBL/GenBank/DDBJ databases">
        <title>Sunflower complete genome.</title>
        <authorList>
            <person name="Langlade N."/>
            <person name="Munos S."/>
        </authorList>
    </citation>
    <scope>NUCLEOTIDE SEQUENCE [LARGE SCALE GENOMIC DNA]</scope>
    <source>
        <tissue evidence="3">Leaves</tissue>
    </source>
</reference>
<reference evidence="2 4" key="1">
    <citation type="journal article" date="2017" name="Nature">
        <title>The sunflower genome provides insights into oil metabolism, flowering and Asterid evolution.</title>
        <authorList>
            <person name="Badouin H."/>
            <person name="Gouzy J."/>
            <person name="Grassa C.J."/>
            <person name="Murat F."/>
            <person name="Staton S.E."/>
            <person name="Cottret L."/>
            <person name="Lelandais-Briere C."/>
            <person name="Owens G.L."/>
            <person name="Carrere S."/>
            <person name="Mayjonade B."/>
            <person name="Legrand L."/>
            <person name="Gill N."/>
            <person name="Kane N.C."/>
            <person name="Bowers J.E."/>
            <person name="Hubner S."/>
            <person name="Bellec A."/>
            <person name="Berard A."/>
            <person name="Berges H."/>
            <person name="Blanchet N."/>
            <person name="Boniface M.C."/>
            <person name="Brunel D."/>
            <person name="Catrice O."/>
            <person name="Chaidir N."/>
            <person name="Claudel C."/>
            <person name="Donnadieu C."/>
            <person name="Faraut T."/>
            <person name="Fievet G."/>
            <person name="Helmstetter N."/>
            <person name="King M."/>
            <person name="Knapp S.J."/>
            <person name="Lai Z."/>
            <person name="Le Paslier M.C."/>
            <person name="Lippi Y."/>
            <person name="Lorenzon L."/>
            <person name="Mandel J.R."/>
            <person name="Marage G."/>
            <person name="Marchand G."/>
            <person name="Marquand E."/>
            <person name="Bret-Mestries E."/>
            <person name="Morien E."/>
            <person name="Nambeesan S."/>
            <person name="Nguyen T."/>
            <person name="Pegot-Espagnet P."/>
            <person name="Pouilly N."/>
            <person name="Raftis F."/>
            <person name="Sallet E."/>
            <person name="Schiex T."/>
            <person name="Thomas J."/>
            <person name="Vandecasteele C."/>
            <person name="Vares D."/>
            <person name="Vear F."/>
            <person name="Vautrin S."/>
            <person name="Crespi M."/>
            <person name="Mangin B."/>
            <person name="Burke J.M."/>
            <person name="Salse J."/>
            <person name="Munos S."/>
            <person name="Vincourt P."/>
            <person name="Rieseberg L.H."/>
            <person name="Langlade N.B."/>
        </authorList>
    </citation>
    <scope>NUCLEOTIDE SEQUENCE [LARGE SCALE GENOMIC DNA]</scope>
    <source>
        <strain evidence="4">cv. SF193</strain>
        <tissue evidence="2">Leaves</tissue>
    </source>
</reference>
<evidence type="ECO:0000313" key="2">
    <source>
        <dbReference type="EMBL" id="KAF5762177.1"/>
    </source>
</evidence>
<dbReference type="FunCoup" id="A0A251S2Y3">
    <property type="interactions" value="637"/>
</dbReference>
<evidence type="ECO:0008006" key="5">
    <source>
        <dbReference type="Google" id="ProtNLM"/>
    </source>
</evidence>
<dbReference type="InParanoid" id="A0A251S2Y3"/>
<evidence type="ECO:0000256" key="1">
    <source>
        <dbReference type="SAM" id="Phobius"/>
    </source>
</evidence>
<dbReference type="PANTHER" id="PTHR33237">
    <property type="entry name" value="F2P16.13 PROTEIN-RELATED"/>
    <property type="match status" value="1"/>
</dbReference>
<keyword evidence="1" id="KW-1133">Transmembrane helix</keyword>
<accession>A0A251S2Y3</accession>
<dbReference type="EMBL" id="CM007905">
    <property type="protein sequence ID" value="OTF93067.1"/>
    <property type="molecule type" value="Genomic_DNA"/>
</dbReference>
<dbReference type="Proteomes" id="UP000215914">
    <property type="component" value="Chromosome 16"/>
</dbReference>
<name>A0A251S2Y3_HELAN</name>
<protein>
    <recommendedName>
        <fullName evidence="5">Transmembrane protein</fullName>
    </recommendedName>
</protein>